<reference evidence="3" key="1">
    <citation type="submission" date="2011-07" db="EMBL/GenBank/DDBJ databases">
        <authorList>
            <consortium name="Caenorhabditis brenneri Sequencing and Analysis Consortium"/>
            <person name="Wilson R.K."/>
        </authorList>
    </citation>
    <scope>NUCLEOTIDE SEQUENCE [LARGE SCALE GENOMIC DNA]</scope>
    <source>
        <strain evidence="3">PB2801</strain>
    </source>
</reference>
<gene>
    <name evidence="2" type="ORF">CAEBREN_22294</name>
</gene>
<dbReference type="STRING" id="135651.G0NIH3"/>
<organism evidence="3">
    <name type="scientific">Caenorhabditis brenneri</name>
    <name type="common">Nematode worm</name>
    <dbReference type="NCBI Taxonomy" id="135651"/>
    <lineage>
        <taxon>Eukaryota</taxon>
        <taxon>Metazoa</taxon>
        <taxon>Ecdysozoa</taxon>
        <taxon>Nematoda</taxon>
        <taxon>Chromadorea</taxon>
        <taxon>Rhabditida</taxon>
        <taxon>Rhabditina</taxon>
        <taxon>Rhabditomorpha</taxon>
        <taxon>Rhabditoidea</taxon>
        <taxon>Rhabditidae</taxon>
        <taxon>Peloderinae</taxon>
        <taxon>Caenorhabditis</taxon>
    </lineage>
</organism>
<dbReference type="InParanoid" id="G0NIH3"/>
<dbReference type="OrthoDB" id="5876386at2759"/>
<name>G0NIH3_CAEBE</name>
<dbReference type="HOGENOM" id="CLU_1361483_0_0_1"/>
<sequence length="201" mass="23071">MRTTSLLKWFLLLVMLGRLYLPPATNTLIKSTIDSNEAEIAAYIDKHVTARMPGANETELKELVQQFQVHQICLRTTIYNKQDVGKTRLYDVMRTPEELYINDYSPPILLGWKGNVDLQFVGSNKEIVNYVTAYSTKGEVAKKLDELKQQNRCITRSKAVFKLRIDELNSRHVGALEMVDELLGIPWFGFDNAEVWMTTVI</sequence>
<protein>
    <submittedName>
        <fullName evidence="2">Uncharacterized protein</fullName>
    </submittedName>
</protein>
<dbReference type="Proteomes" id="UP000008068">
    <property type="component" value="Unassembled WGS sequence"/>
</dbReference>
<proteinExistence type="predicted"/>
<keyword evidence="3" id="KW-1185">Reference proteome</keyword>
<feature type="signal peptide" evidence="1">
    <location>
        <begin position="1"/>
        <end position="19"/>
    </location>
</feature>
<dbReference type="EMBL" id="GL379890">
    <property type="protein sequence ID" value="EGT31833.1"/>
    <property type="molecule type" value="Genomic_DNA"/>
</dbReference>
<evidence type="ECO:0000313" key="2">
    <source>
        <dbReference type="EMBL" id="EGT31833.1"/>
    </source>
</evidence>
<evidence type="ECO:0000313" key="3">
    <source>
        <dbReference type="Proteomes" id="UP000008068"/>
    </source>
</evidence>
<accession>G0NIH3</accession>
<feature type="chain" id="PRO_5003405361" evidence="1">
    <location>
        <begin position="20"/>
        <end position="201"/>
    </location>
</feature>
<dbReference type="AlphaFoldDB" id="G0NIH3"/>
<evidence type="ECO:0000256" key="1">
    <source>
        <dbReference type="SAM" id="SignalP"/>
    </source>
</evidence>
<keyword evidence="1" id="KW-0732">Signal</keyword>